<keyword evidence="7" id="KW-0378">Hydrolase</keyword>
<dbReference type="AlphaFoldDB" id="A0A0H4WUA0"/>
<dbReference type="Pfam" id="PF07724">
    <property type="entry name" value="AAA_2"/>
    <property type="match status" value="1"/>
</dbReference>
<dbReference type="eggNOG" id="COG0542">
    <property type="taxonomic scope" value="Bacteria"/>
</dbReference>
<dbReference type="CDD" id="cd19499">
    <property type="entry name" value="RecA-like_ClpB_Hsp104-like"/>
    <property type="match status" value="1"/>
</dbReference>
<dbReference type="PANTHER" id="PTHR11638">
    <property type="entry name" value="ATP-DEPENDENT CLP PROTEASE"/>
    <property type="match status" value="1"/>
</dbReference>
<evidence type="ECO:0000259" key="6">
    <source>
        <dbReference type="SMART" id="SM01086"/>
    </source>
</evidence>
<keyword evidence="1" id="KW-0547">Nucleotide-binding</keyword>
<dbReference type="SMART" id="SM01086">
    <property type="entry name" value="ClpB_D2-small"/>
    <property type="match status" value="1"/>
</dbReference>
<evidence type="ECO:0000313" key="8">
    <source>
        <dbReference type="Proteomes" id="UP000009026"/>
    </source>
</evidence>
<dbReference type="GO" id="GO:0005524">
    <property type="term" value="F:ATP binding"/>
    <property type="evidence" value="ECO:0007669"/>
    <property type="project" value="UniProtKB-KW"/>
</dbReference>
<evidence type="ECO:0000256" key="4">
    <source>
        <dbReference type="SAM" id="MobiDB-lite"/>
    </source>
</evidence>
<evidence type="ECO:0000256" key="1">
    <source>
        <dbReference type="ARBA" id="ARBA00022741"/>
    </source>
</evidence>
<evidence type="ECO:0000256" key="2">
    <source>
        <dbReference type="ARBA" id="ARBA00022840"/>
    </source>
</evidence>
<sequence>MDLKLPFVVAPRGGRLVEAWVPAFFPALHKVGSSLSLLRDELALAVMERFERESPTQVAQYQLPPHFALKHVPVDTEGRDREKNRRVILQGTMTVLLEKWPRDTFWVVTPTRLPAARFALSQPADLPQALARRLVAWCLEHGLDSLDAHWAQGRERLELLEVDAYAPTVLPRTPPRPAVSARRRRPQSAANEDTAPETPEQREQRRNRRRLSVVELRAVARNLSHGARDGSLERCFGREALVRELVEALEGREGSALVLVGPPGAGKTALIHEAVSRLTARQDAAGSRRDVWRVDGNQFIAGMMYVGQWEARARGVVKELMEVGDLLYVDDLASLVYAGRTRNERTNVAQFLEPHMARGELTVLAESTPERFERVREEAPTLASLFRVIHVPAMDARATLPALLGTVRELEAESTGTSLRLSPLALETLLSLQERFVSHEAFPGKAVRLLRRVMARQGVCTDGARRFSNGDVIDAMREQTGLPDFVLGSAQPKTREALTWEMQRQVAGQPEAVEAVVDAILTLQSALQPSDKPLATYLFVGPTGVGKTETAKALARTLFGGEQRLIRFDMSEFVTASSITRLLGRPGAPDGELTTALRTQPFCVVLFDEVEKAHPRVFDALLQFLGEGRLTDGAGRTVDARQSVVVLTSNLGVREAASHTGFHRTADSAEAHYLSAVRAYFRPEFFNRLDRVVPFRPLTPAALRVVVDHALEALLSRHGIRQGNVLVEVEPRLLDLLVEEAYDPRYGARPLKRALEKRLTLPLAHHLIRRSADDLARVELLRNGDDMRVSVELLANAPAWTPERPASSWTLAEVSSLLEETGARLAALLSAEGSSEARELEERLRLLALEATDIREYELAPRDYQEARAPESTVKQVITSYSNQVGHLGLRQRTVYEERPLPISNEEQLRRARPRVLALRDEAAWVEHQLEHVARGTDAVTVLVEGLGDATPSAVWTVTNSLPFALAETAMYLEAVHADGRTEWFRHGDERADDLELRRVTVRMSAVGLREVLAPLRGYALVDLVQGDGPRQVLVRVEHLPEDVQGLEDVPRVVKAWDAERAAEREGRRSGTASVAANSHVILRGPGGVTTGRPHNSTELTHVASGRRPVEAHAWAARVLRKPTQGHD</sequence>
<dbReference type="EMBL" id="CP012109">
    <property type="protein sequence ID" value="AKQ65153.1"/>
    <property type="molecule type" value="Genomic_DNA"/>
</dbReference>
<dbReference type="InterPro" id="IPR003593">
    <property type="entry name" value="AAA+_ATPase"/>
</dbReference>
<dbReference type="STRING" id="1297742.A176_002065"/>
<dbReference type="Pfam" id="PF10431">
    <property type="entry name" value="ClpB_D2-small"/>
    <property type="match status" value="1"/>
</dbReference>
<dbReference type="GO" id="GO:0016887">
    <property type="term" value="F:ATP hydrolysis activity"/>
    <property type="evidence" value="ECO:0007669"/>
    <property type="project" value="InterPro"/>
</dbReference>
<name>A0A0H4WUA0_9BACT</name>
<gene>
    <name evidence="7" type="ORF">A176_002065</name>
</gene>
<dbReference type="SUPFAM" id="SSF52540">
    <property type="entry name" value="P-loop containing nucleoside triphosphate hydrolases"/>
    <property type="match status" value="2"/>
</dbReference>
<dbReference type="CDD" id="cd00009">
    <property type="entry name" value="AAA"/>
    <property type="match status" value="1"/>
</dbReference>
<dbReference type="GO" id="GO:0034605">
    <property type="term" value="P:cellular response to heat"/>
    <property type="evidence" value="ECO:0007669"/>
    <property type="project" value="TreeGrafter"/>
</dbReference>
<feature type="region of interest" description="Disordered" evidence="4">
    <location>
        <begin position="170"/>
        <end position="208"/>
    </location>
</feature>
<evidence type="ECO:0000259" key="5">
    <source>
        <dbReference type="SMART" id="SM00382"/>
    </source>
</evidence>
<organism evidence="7 8">
    <name type="scientific">Pseudomyxococcus hansupus</name>
    <dbReference type="NCBI Taxonomy" id="1297742"/>
    <lineage>
        <taxon>Bacteria</taxon>
        <taxon>Pseudomonadati</taxon>
        <taxon>Myxococcota</taxon>
        <taxon>Myxococcia</taxon>
        <taxon>Myxococcales</taxon>
        <taxon>Cystobacterineae</taxon>
        <taxon>Myxococcaceae</taxon>
        <taxon>Pseudomyxococcus</taxon>
    </lineage>
</organism>
<feature type="domain" description="AAA+ ATPase" evidence="5">
    <location>
        <begin position="253"/>
        <end position="395"/>
    </location>
</feature>
<dbReference type="PRINTS" id="PR00300">
    <property type="entry name" value="CLPPROTEASEA"/>
</dbReference>
<protein>
    <submittedName>
        <fullName evidence="7">ATP-dependent Clp protease ATP-binding subunit ClpA</fullName>
    </submittedName>
</protein>
<dbReference type="InterPro" id="IPR003959">
    <property type="entry name" value="ATPase_AAA_core"/>
</dbReference>
<dbReference type="InterPro" id="IPR001270">
    <property type="entry name" value="ClpA/B"/>
</dbReference>
<dbReference type="OrthoDB" id="8857354at2"/>
<proteinExistence type="predicted"/>
<dbReference type="InterPro" id="IPR027417">
    <property type="entry name" value="P-loop_NTPase"/>
</dbReference>
<evidence type="ECO:0000313" key="7">
    <source>
        <dbReference type="EMBL" id="AKQ65153.1"/>
    </source>
</evidence>
<dbReference type="GO" id="GO:0008233">
    <property type="term" value="F:peptidase activity"/>
    <property type="evidence" value="ECO:0007669"/>
    <property type="project" value="UniProtKB-KW"/>
</dbReference>
<dbReference type="Proteomes" id="UP000009026">
    <property type="component" value="Chromosome"/>
</dbReference>
<dbReference type="RefSeq" id="WP_002639842.1">
    <property type="nucleotide sequence ID" value="NZ_CP012109.1"/>
</dbReference>
<feature type="domain" description="Clp ATPase C-terminal" evidence="6">
    <location>
        <begin position="698"/>
        <end position="789"/>
    </location>
</feature>
<keyword evidence="8" id="KW-1185">Reference proteome</keyword>
<dbReference type="SMART" id="SM00382">
    <property type="entry name" value="AAA"/>
    <property type="match status" value="2"/>
</dbReference>
<dbReference type="Pfam" id="PF00004">
    <property type="entry name" value="AAA"/>
    <property type="match status" value="1"/>
</dbReference>
<dbReference type="GO" id="GO:0005737">
    <property type="term" value="C:cytoplasm"/>
    <property type="evidence" value="ECO:0007669"/>
    <property type="project" value="TreeGrafter"/>
</dbReference>
<dbReference type="PATRIC" id="fig|1297742.4.peg.2091"/>
<dbReference type="KEGG" id="mym:A176_002065"/>
<reference evidence="7 8" key="1">
    <citation type="journal article" date="2016" name="PLoS ONE">
        <title>Complete Genome Sequence and Comparative Genomics of a Novel Myxobacterium Myxococcus hansupus.</title>
        <authorList>
            <person name="Sharma G."/>
            <person name="Narwani T."/>
            <person name="Subramanian S."/>
        </authorList>
    </citation>
    <scope>NUCLEOTIDE SEQUENCE [LARGE SCALE GENOMIC DNA]</scope>
    <source>
        <strain evidence="8">mixupus</strain>
    </source>
</reference>
<keyword evidence="7" id="KW-0645">Protease</keyword>
<keyword evidence="3" id="KW-0143">Chaperone</keyword>
<evidence type="ECO:0000256" key="3">
    <source>
        <dbReference type="ARBA" id="ARBA00023186"/>
    </source>
</evidence>
<dbReference type="Gene3D" id="1.10.8.60">
    <property type="match status" value="1"/>
</dbReference>
<feature type="domain" description="AAA+ ATPase" evidence="5">
    <location>
        <begin position="533"/>
        <end position="699"/>
    </location>
</feature>
<dbReference type="InterPro" id="IPR019489">
    <property type="entry name" value="Clp_ATPase_C"/>
</dbReference>
<accession>A0A0H4WUA0</accession>
<dbReference type="Gene3D" id="3.40.50.300">
    <property type="entry name" value="P-loop containing nucleotide triphosphate hydrolases"/>
    <property type="match status" value="2"/>
</dbReference>
<dbReference type="PANTHER" id="PTHR11638:SF175">
    <property type="entry name" value="ATP-DEPENDENT CLP PROTEASE, ATP-BINDING SUBUNIT CLPC"/>
    <property type="match status" value="1"/>
</dbReference>
<dbReference type="InterPro" id="IPR050130">
    <property type="entry name" value="ClpA_ClpB"/>
</dbReference>
<keyword evidence="2 7" id="KW-0067">ATP-binding</keyword>
<dbReference type="GO" id="GO:0006508">
    <property type="term" value="P:proteolysis"/>
    <property type="evidence" value="ECO:0007669"/>
    <property type="project" value="UniProtKB-KW"/>
</dbReference>